<dbReference type="EMBL" id="PGTO01000001">
    <property type="protein sequence ID" value="RAU23671.1"/>
    <property type="molecule type" value="Genomic_DNA"/>
</dbReference>
<evidence type="ECO:0000256" key="6">
    <source>
        <dbReference type="SAM" id="Phobius"/>
    </source>
</evidence>
<dbReference type="RefSeq" id="WP_112141902.1">
    <property type="nucleotide sequence ID" value="NZ_PGTO01000001.1"/>
</dbReference>
<protein>
    <recommendedName>
        <fullName evidence="9">Inner membrane protein</fullName>
    </recommendedName>
</protein>
<dbReference type="InterPro" id="IPR019133">
    <property type="entry name" value="MIC60"/>
</dbReference>
<dbReference type="Proteomes" id="UP000251075">
    <property type="component" value="Unassembled WGS sequence"/>
</dbReference>
<evidence type="ECO:0000256" key="2">
    <source>
        <dbReference type="ARBA" id="ARBA00022692"/>
    </source>
</evidence>
<comment type="subcellular location">
    <subcellularLocation>
        <location evidence="1">Membrane</location>
    </subcellularLocation>
</comment>
<feature type="compositionally biased region" description="Polar residues" evidence="5">
    <location>
        <begin position="1"/>
        <end position="11"/>
    </location>
</feature>
<gene>
    <name evidence="7" type="ORF">CU669_00770</name>
</gene>
<keyword evidence="8" id="KW-1185">Reference proteome</keyword>
<keyword evidence="3 6" id="KW-1133">Transmembrane helix</keyword>
<dbReference type="OrthoDB" id="8421723at2"/>
<dbReference type="Pfam" id="PF09731">
    <property type="entry name" value="Mitofilin"/>
    <property type="match status" value="1"/>
</dbReference>
<evidence type="ECO:0000256" key="5">
    <source>
        <dbReference type="SAM" id="MobiDB-lite"/>
    </source>
</evidence>
<evidence type="ECO:0000256" key="3">
    <source>
        <dbReference type="ARBA" id="ARBA00022989"/>
    </source>
</evidence>
<evidence type="ECO:0000256" key="4">
    <source>
        <dbReference type="ARBA" id="ARBA00023136"/>
    </source>
</evidence>
<dbReference type="AlphaFoldDB" id="A0A364P2Y6"/>
<evidence type="ECO:0008006" key="9">
    <source>
        <dbReference type="Google" id="ProtNLM"/>
    </source>
</evidence>
<keyword evidence="2 6" id="KW-0812">Transmembrane</keyword>
<evidence type="ECO:0000313" key="7">
    <source>
        <dbReference type="EMBL" id="RAU23671.1"/>
    </source>
</evidence>
<dbReference type="GO" id="GO:0016020">
    <property type="term" value="C:membrane"/>
    <property type="evidence" value="ECO:0007669"/>
    <property type="project" value="UniProtKB-SubCell"/>
</dbReference>
<name>A0A364P2Y6_9PROT</name>
<organism evidence="7 8">
    <name type="scientific">Paramagnetospirillum kuznetsovii</name>
    <dbReference type="NCBI Taxonomy" id="2053833"/>
    <lineage>
        <taxon>Bacteria</taxon>
        <taxon>Pseudomonadati</taxon>
        <taxon>Pseudomonadota</taxon>
        <taxon>Alphaproteobacteria</taxon>
        <taxon>Rhodospirillales</taxon>
        <taxon>Magnetospirillaceae</taxon>
        <taxon>Paramagnetospirillum</taxon>
    </lineage>
</organism>
<comment type="caution">
    <text evidence="7">The sequence shown here is derived from an EMBL/GenBank/DDBJ whole genome shotgun (WGS) entry which is preliminary data.</text>
</comment>
<evidence type="ECO:0000313" key="8">
    <source>
        <dbReference type="Proteomes" id="UP000251075"/>
    </source>
</evidence>
<evidence type="ECO:0000256" key="1">
    <source>
        <dbReference type="ARBA" id="ARBA00004370"/>
    </source>
</evidence>
<feature type="region of interest" description="Disordered" evidence="5">
    <location>
        <begin position="1"/>
        <end position="23"/>
    </location>
</feature>
<sequence>MTPEPTAQNAAPESAEPDTAALGRKSSRGTVALLLGLLLFAAALASFPLWREWAGYPLDAGGFEVEDLRAELSAATQRLAQLEARPAVAADDGRLSALEQAVKTAQTQAAAPSHLAADVDALSKQITEVRKTAADAATLLRLADRVEQVEASLREMQAKRSSAVALLLAVGQLREAVNLGMAFDAELRTVKLLAGEDAALAKPVDVLKDKAATGISTRPTLVDGFEILAPRVIRAEILPEGESWQRRVMDKLLALVTIRREDGSAAGSNAAAVVGRAQAALSRADLAGAISQMDSLGVGPAEAAAPWLAEAKARLAAEKALSEITAQVLAQAGVKP</sequence>
<keyword evidence="4 6" id="KW-0472">Membrane</keyword>
<accession>A0A364P2Y6</accession>
<reference evidence="7 8" key="1">
    <citation type="submission" date="2017-11" db="EMBL/GenBank/DDBJ databases">
        <title>Draft genome sequence of magnetotactic bacterium Magnetospirillum kuznetsovii LBB-42.</title>
        <authorList>
            <person name="Grouzdev D.S."/>
            <person name="Rysina M.S."/>
            <person name="Baslerov R.V."/>
            <person name="Koziaeva V."/>
        </authorList>
    </citation>
    <scope>NUCLEOTIDE SEQUENCE [LARGE SCALE GENOMIC DNA]</scope>
    <source>
        <strain evidence="7 8">LBB-42</strain>
    </source>
</reference>
<proteinExistence type="predicted"/>
<feature type="transmembrane region" description="Helical" evidence="6">
    <location>
        <begin position="31"/>
        <end position="50"/>
    </location>
</feature>